<keyword evidence="2" id="KW-0285">Flavoprotein</keyword>
<proteinExistence type="predicted"/>
<comment type="cofactor">
    <cofactor evidence="1">
        <name>FAD</name>
        <dbReference type="ChEBI" id="CHEBI:57692"/>
    </cofactor>
</comment>
<keyword evidence="7" id="KW-0808">Transferase</keyword>
<evidence type="ECO:0000256" key="1">
    <source>
        <dbReference type="ARBA" id="ARBA00001974"/>
    </source>
</evidence>
<keyword evidence="4" id="KW-0560">Oxidoreductase</keyword>
<dbReference type="SUPFAM" id="SSF51905">
    <property type="entry name" value="FAD/NAD(P)-binding domain"/>
    <property type="match status" value="1"/>
</dbReference>
<keyword evidence="7" id="KW-0489">Methyltransferase</keyword>
<evidence type="ECO:0000256" key="4">
    <source>
        <dbReference type="ARBA" id="ARBA00023002"/>
    </source>
</evidence>
<evidence type="ECO:0000259" key="6">
    <source>
        <dbReference type="Pfam" id="PF01494"/>
    </source>
</evidence>
<dbReference type="PANTHER" id="PTHR47178:SF5">
    <property type="entry name" value="FAD-BINDING DOMAIN-CONTAINING PROTEIN"/>
    <property type="match status" value="1"/>
</dbReference>
<evidence type="ECO:0000256" key="3">
    <source>
        <dbReference type="ARBA" id="ARBA00022827"/>
    </source>
</evidence>
<gene>
    <name evidence="7" type="ORF">HII31_00467</name>
</gene>
<dbReference type="PRINTS" id="PR00420">
    <property type="entry name" value="RNGMNOXGNASE"/>
</dbReference>
<dbReference type="GO" id="GO:0008168">
    <property type="term" value="F:methyltransferase activity"/>
    <property type="evidence" value="ECO:0007669"/>
    <property type="project" value="UniProtKB-KW"/>
</dbReference>
<evidence type="ECO:0000313" key="8">
    <source>
        <dbReference type="Proteomes" id="UP000660729"/>
    </source>
</evidence>
<name>A0A8H6RXQ6_9PEZI</name>
<evidence type="ECO:0000256" key="2">
    <source>
        <dbReference type="ARBA" id="ARBA00022630"/>
    </source>
</evidence>
<dbReference type="InterPro" id="IPR002938">
    <property type="entry name" value="FAD-bd"/>
</dbReference>
<dbReference type="Proteomes" id="UP000660729">
    <property type="component" value="Unassembled WGS sequence"/>
</dbReference>
<accession>A0A8H6RXQ6</accession>
<keyword evidence="3" id="KW-0274">FAD</keyword>
<dbReference type="InterPro" id="IPR036188">
    <property type="entry name" value="FAD/NAD-bd_sf"/>
</dbReference>
<dbReference type="Gene3D" id="3.50.50.60">
    <property type="entry name" value="FAD/NAD(P)-binding domain"/>
    <property type="match status" value="1"/>
</dbReference>
<dbReference type="GO" id="GO:0071949">
    <property type="term" value="F:FAD binding"/>
    <property type="evidence" value="ECO:0007669"/>
    <property type="project" value="InterPro"/>
</dbReference>
<keyword evidence="5 7" id="KW-0503">Monooxygenase</keyword>
<feature type="domain" description="FAD-binding" evidence="6">
    <location>
        <begin position="11"/>
        <end position="346"/>
    </location>
</feature>
<evidence type="ECO:0000313" key="7">
    <source>
        <dbReference type="EMBL" id="KAF7198111.1"/>
    </source>
</evidence>
<keyword evidence="8" id="KW-1185">Reference proteome</keyword>
<dbReference type="PANTHER" id="PTHR47178">
    <property type="entry name" value="MONOOXYGENASE, FAD-BINDING"/>
    <property type="match status" value="1"/>
</dbReference>
<sequence length="396" mass="44338">METVPTTNRLILIIGAGVAGLALAQGLHKHGIPFRIYERYPQSSTAHGHRFRCSHLAVEQLKSVLSPKLQQLLEDTIPIADDSMPQYTDCRELSLKTYPHLDSPPISIAADRSWLQTILATGIEGCIQYDRDFKEYHVNDAGSVTALFCDGSAATGKILIGADGARSKVRKQLQPERRLLDLNRWGLWGRTPLTPIVDQRFSEKLLPWCLAHDRAANLFAMQGPQVWSEEAKKIWEPRQPPIQDYIFWAFSTEPPSVEPQTTSEKAEHVARITKTWHPDLKVLFSHGAYDLTGANRLFSSKPDIELEHADHQGKVLLLGDAAHVMSPMAGSGGSTAIINAVDLADTIGNQGIAAPVLQAWTRRMSARAKERIEYSLKQGKFFMNAKDWWEYREVEI</sequence>
<dbReference type="AlphaFoldDB" id="A0A8H6RXQ6"/>
<protein>
    <submittedName>
        <fullName evidence="7">Dual O-methyltransferase/FAD-dependent monooxygenase CTB3</fullName>
    </submittedName>
</protein>
<comment type="caution">
    <text evidence="7">The sequence shown here is derived from an EMBL/GenBank/DDBJ whole genome shotgun (WGS) entry which is preliminary data.</text>
</comment>
<dbReference type="GO" id="GO:0004497">
    <property type="term" value="F:monooxygenase activity"/>
    <property type="evidence" value="ECO:0007669"/>
    <property type="project" value="UniProtKB-KW"/>
</dbReference>
<dbReference type="OrthoDB" id="3636483at2759"/>
<reference evidence="7" key="1">
    <citation type="submission" date="2020-04" db="EMBL/GenBank/DDBJ databases">
        <title>Draft genome resource of the tomato pathogen Pseudocercospora fuligena.</title>
        <authorList>
            <person name="Zaccaron A."/>
        </authorList>
    </citation>
    <scope>NUCLEOTIDE SEQUENCE</scope>
    <source>
        <strain evidence="7">PF001</strain>
    </source>
</reference>
<evidence type="ECO:0000256" key="5">
    <source>
        <dbReference type="ARBA" id="ARBA00023033"/>
    </source>
</evidence>
<dbReference type="GO" id="GO:0032259">
    <property type="term" value="P:methylation"/>
    <property type="evidence" value="ECO:0007669"/>
    <property type="project" value="UniProtKB-KW"/>
</dbReference>
<dbReference type="EMBL" id="JABCIY010000003">
    <property type="protein sequence ID" value="KAF7198111.1"/>
    <property type="molecule type" value="Genomic_DNA"/>
</dbReference>
<organism evidence="7 8">
    <name type="scientific">Pseudocercospora fuligena</name>
    <dbReference type="NCBI Taxonomy" id="685502"/>
    <lineage>
        <taxon>Eukaryota</taxon>
        <taxon>Fungi</taxon>
        <taxon>Dikarya</taxon>
        <taxon>Ascomycota</taxon>
        <taxon>Pezizomycotina</taxon>
        <taxon>Dothideomycetes</taxon>
        <taxon>Dothideomycetidae</taxon>
        <taxon>Mycosphaerellales</taxon>
        <taxon>Mycosphaerellaceae</taxon>
        <taxon>Pseudocercospora</taxon>
    </lineage>
</organism>
<dbReference type="Pfam" id="PF01494">
    <property type="entry name" value="FAD_binding_3"/>
    <property type="match status" value="1"/>
</dbReference>